<dbReference type="PRINTS" id="PR00344">
    <property type="entry name" value="BCTRLSENSOR"/>
</dbReference>
<dbReference type="Gene3D" id="1.10.287.130">
    <property type="match status" value="1"/>
</dbReference>
<evidence type="ECO:0000256" key="4">
    <source>
        <dbReference type="ARBA" id="ARBA00012438"/>
    </source>
</evidence>
<dbReference type="SUPFAM" id="SSF81321">
    <property type="entry name" value="Family A G protein-coupled receptor-like"/>
    <property type="match status" value="1"/>
</dbReference>
<keyword evidence="6" id="KW-0808">Transferase</keyword>
<evidence type="ECO:0000256" key="10">
    <source>
        <dbReference type="ARBA" id="ARBA00023136"/>
    </source>
</evidence>
<reference evidence="19 20" key="1">
    <citation type="submission" date="2017-08" db="EMBL/GenBank/DDBJ databases">
        <title>Acidophilic green algal genome provides insights into adaptation to an acidic environment.</title>
        <authorList>
            <person name="Hirooka S."/>
            <person name="Hirose Y."/>
            <person name="Kanesaki Y."/>
            <person name="Higuchi S."/>
            <person name="Fujiwara T."/>
            <person name="Onuma R."/>
            <person name="Era A."/>
            <person name="Ohbayashi R."/>
            <person name="Uzuka A."/>
            <person name="Nozaki H."/>
            <person name="Yoshikawa H."/>
            <person name="Miyagishima S.Y."/>
        </authorList>
    </citation>
    <scope>NUCLEOTIDE SEQUENCE [LARGE SCALE GENOMIC DNA]</scope>
    <source>
        <strain evidence="19 20">NIES-2499</strain>
    </source>
</reference>
<comment type="subcellular location">
    <subcellularLocation>
        <location evidence="2">Membrane</location>
        <topology evidence="2">Multi-pass membrane protein</topology>
    </subcellularLocation>
</comment>
<dbReference type="SUPFAM" id="SSF47769">
    <property type="entry name" value="SAM/Pointed domain"/>
    <property type="match status" value="1"/>
</dbReference>
<keyword evidence="20" id="KW-1185">Reference proteome</keyword>
<feature type="domain" description="Histidine kinase" evidence="16">
    <location>
        <begin position="248"/>
        <end position="465"/>
    </location>
</feature>
<evidence type="ECO:0000256" key="7">
    <source>
        <dbReference type="ARBA" id="ARBA00022692"/>
    </source>
</evidence>
<dbReference type="GO" id="GO:0000155">
    <property type="term" value="F:phosphorelay sensor kinase activity"/>
    <property type="evidence" value="ECO:0007669"/>
    <property type="project" value="InterPro"/>
</dbReference>
<keyword evidence="7 14" id="KW-0812">Transmembrane</keyword>
<feature type="region of interest" description="Disordered" evidence="13">
    <location>
        <begin position="1116"/>
        <end position="1147"/>
    </location>
</feature>
<dbReference type="SUPFAM" id="SSF55874">
    <property type="entry name" value="ATPase domain of HSP90 chaperone/DNA topoisomerase II/histidine kinase"/>
    <property type="match status" value="1"/>
</dbReference>
<dbReference type="Pfam" id="PF02518">
    <property type="entry name" value="HATPase_c"/>
    <property type="match status" value="1"/>
</dbReference>
<proteinExistence type="inferred from homology"/>
<evidence type="ECO:0000259" key="18">
    <source>
        <dbReference type="PROSITE" id="PS50125"/>
    </source>
</evidence>
<dbReference type="OrthoDB" id="545160at2759"/>
<feature type="domain" description="Response regulatory" evidence="17">
    <location>
        <begin position="595"/>
        <end position="713"/>
    </location>
</feature>
<evidence type="ECO:0000313" key="19">
    <source>
        <dbReference type="EMBL" id="GAX76781.1"/>
    </source>
</evidence>
<dbReference type="CDD" id="cd00082">
    <property type="entry name" value="HisKA"/>
    <property type="match status" value="1"/>
</dbReference>
<dbReference type="InterPro" id="IPR001054">
    <property type="entry name" value="A/G_cyclase"/>
</dbReference>
<feature type="coiled-coil region" evidence="12">
    <location>
        <begin position="1179"/>
        <end position="1223"/>
    </location>
</feature>
<dbReference type="InterPro" id="IPR036097">
    <property type="entry name" value="HisK_dim/P_sf"/>
</dbReference>
<dbReference type="SUPFAM" id="SSF52172">
    <property type="entry name" value="CheY-like"/>
    <property type="match status" value="1"/>
</dbReference>
<dbReference type="Gene3D" id="3.40.50.2300">
    <property type="match status" value="1"/>
</dbReference>
<dbReference type="PROSITE" id="PS50110">
    <property type="entry name" value="RESPONSE_REGULATORY"/>
    <property type="match status" value="1"/>
</dbReference>
<dbReference type="CDD" id="cd09487">
    <property type="entry name" value="SAM_superfamily"/>
    <property type="match status" value="1"/>
</dbReference>
<dbReference type="PANTHER" id="PTHR43047:SF71">
    <property type="entry name" value="HISTIDINE KINASE CONTAINING CHEY-HOMOLOGOUS RECEIVER DOMAIN-RELATED"/>
    <property type="match status" value="1"/>
</dbReference>
<dbReference type="GO" id="GO:0005886">
    <property type="term" value="C:plasma membrane"/>
    <property type="evidence" value="ECO:0007669"/>
    <property type="project" value="TreeGrafter"/>
</dbReference>
<dbReference type="InterPro" id="IPR003594">
    <property type="entry name" value="HATPase_dom"/>
</dbReference>
<keyword evidence="8" id="KW-0418">Kinase</keyword>
<dbReference type="InterPro" id="IPR036890">
    <property type="entry name" value="HATPase_C_sf"/>
</dbReference>
<dbReference type="InterPro" id="IPR001789">
    <property type="entry name" value="Sig_transdc_resp-reg_receiver"/>
</dbReference>
<dbReference type="InterPro" id="IPR029787">
    <property type="entry name" value="Nucleotide_cyclase"/>
</dbReference>
<name>A0A250X121_9CHLO</name>
<dbReference type="InterPro" id="IPR001425">
    <property type="entry name" value="Arc/bac/fun_rhodopsins"/>
</dbReference>
<dbReference type="EMBL" id="BEGY01000019">
    <property type="protein sequence ID" value="GAX76781.1"/>
    <property type="molecule type" value="Genomic_DNA"/>
</dbReference>
<dbReference type="FunFam" id="3.30.565.10:FF:000010">
    <property type="entry name" value="Sensor histidine kinase RcsC"/>
    <property type="match status" value="1"/>
</dbReference>
<dbReference type="GO" id="GO:0009190">
    <property type="term" value="P:cyclic nucleotide biosynthetic process"/>
    <property type="evidence" value="ECO:0007669"/>
    <property type="project" value="InterPro"/>
</dbReference>
<dbReference type="InterPro" id="IPR013761">
    <property type="entry name" value="SAM/pointed_sf"/>
</dbReference>
<feature type="compositionally biased region" description="Polar residues" evidence="13">
    <location>
        <begin position="1117"/>
        <end position="1126"/>
    </location>
</feature>
<keyword evidence="10 14" id="KW-0472">Membrane</keyword>
<comment type="caution">
    <text evidence="19">The sequence shown here is derived from an EMBL/GenBank/DDBJ whole genome shotgun (WGS) entry which is preliminary data.</text>
</comment>
<dbReference type="Pfam" id="PF00211">
    <property type="entry name" value="Guanylate_cyc"/>
    <property type="match status" value="1"/>
</dbReference>
<dbReference type="Pfam" id="PF00072">
    <property type="entry name" value="Response_reg"/>
    <property type="match status" value="1"/>
</dbReference>
<dbReference type="InterPro" id="IPR004358">
    <property type="entry name" value="Sig_transdc_His_kin-like_C"/>
</dbReference>
<dbReference type="Gene3D" id="3.30.70.1230">
    <property type="entry name" value="Nucleotide cyclase"/>
    <property type="match status" value="1"/>
</dbReference>
<keyword evidence="9 14" id="KW-1133">Transmembrane helix</keyword>
<evidence type="ECO:0000256" key="1">
    <source>
        <dbReference type="ARBA" id="ARBA00000085"/>
    </source>
</evidence>
<feature type="modified residue" description="4-aspartylphosphate" evidence="11">
    <location>
        <position position="646"/>
    </location>
</feature>
<feature type="transmembrane region" description="Helical" evidence="14">
    <location>
        <begin position="156"/>
        <end position="175"/>
    </location>
</feature>
<comment type="similarity">
    <text evidence="3">Belongs to the archaeal/bacterial/fungal opsin family.</text>
</comment>
<dbReference type="Pfam" id="PF00512">
    <property type="entry name" value="HisKA"/>
    <property type="match status" value="1"/>
</dbReference>
<evidence type="ECO:0000313" key="20">
    <source>
        <dbReference type="Proteomes" id="UP000232323"/>
    </source>
</evidence>
<evidence type="ECO:0000259" key="15">
    <source>
        <dbReference type="PROSITE" id="PS50105"/>
    </source>
</evidence>
<feature type="transmembrane region" description="Helical" evidence="14">
    <location>
        <begin position="90"/>
        <end position="109"/>
    </location>
</feature>
<evidence type="ECO:0000256" key="8">
    <source>
        <dbReference type="ARBA" id="ARBA00022777"/>
    </source>
</evidence>
<dbReference type="GO" id="GO:0009927">
    <property type="term" value="F:histidine phosphotransfer kinase activity"/>
    <property type="evidence" value="ECO:0007669"/>
    <property type="project" value="TreeGrafter"/>
</dbReference>
<dbReference type="Pfam" id="PF00536">
    <property type="entry name" value="SAM_1"/>
    <property type="match status" value="1"/>
</dbReference>
<evidence type="ECO:0000256" key="13">
    <source>
        <dbReference type="SAM" id="MobiDB-lite"/>
    </source>
</evidence>
<evidence type="ECO:0000256" key="11">
    <source>
        <dbReference type="PROSITE-ProRule" id="PRU00169"/>
    </source>
</evidence>
<dbReference type="InterPro" id="IPR003661">
    <property type="entry name" value="HisK_dim/P_dom"/>
</dbReference>
<dbReference type="PROSITE" id="PS50125">
    <property type="entry name" value="GUANYLATE_CYCLASE_2"/>
    <property type="match status" value="1"/>
</dbReference>
<dbReference type="SUPFAM" id="SSF55073">
    <property type="entry name" value="Nucleotide cyclase"/>
    <property type="match status" value="1"/>
</dbReference>
<evidence type="ECO:0000256" key="14">
    <source>
        <dbReference type="SAM" id="Phobius"/>
    </source>
</evidence>
<evidence type="ECO:0000256" key="3">
    <source>
        <dbReference type="ARBA" id="ARBA00008130"/>
    </source>
</evidence>
<feature type="domain" description="SAM" evidence="15">
    <location>
        <begin position="1328"/>
        <end position="1381"/>
    </location>
</feature>
<dbReference type="Proteomes" id="UP000232323">
    <property type="component" value="Unassembled WGS sequence"/>
</dbReference>
<gene>
    <name evidence="19" type="ORF">CEUSTIGMA_g4227.t1</name>
</gene>
<dbReference type="EC" id="2.7.13.3" evidence="4"/>
<dbReference type="SMART" id="SM00387">
    <property type="entry name" value="HATPase_c"/>
    <property type="match status" value="1"/>
</dbReference>
<dbReference type="CDD" id="cd16922">
    <property type="entry name" value="HATPase_EvgS-ArcB-TorS-like"/>
    <property type="match status" value="1"/>
</dbReference>
<dbReference type="SMART" id="SM01021">
    <property type="entry name" value="Bac_rhodopsin"/>
    <property type="match status" value="1"/>
</dbReference>
<dbReference type="PROSITE" id="PS50109">
    <property type="entry name" value="HIS_KIN"/>
    <property type="match status" value="1"/>
</dbReference>
<evidence type="ECO:0000259" key="16">
    <source>
        <dbReference type="PROSITE" id="PS50109"/>
    </source>
</evidence>
<dbReference type="InterPro" id="IPR011006">
    <property type="entry name" value="CheY-like_superfamily"/>
</dbReference>
<dbReference type="SMART" id="SM00388">
    <property type="entry name" value="HisKA"/>
    <property type="match status" value="1"/>
</dbReference>
<sequence length="1398" mass="152549">MVAFATAFTLNFATLVFERDSGKMQLALFACYINFLACFNDWLGWQGVSPVLRDIWGGGLLIMRFLMWLHTTPAMVYLLSILSDFDRQRVLYAIMADVLMLAFGLGAQLAPNVPFAVVCFIISTGMFAYVVHEMWCMFSGSLREIRSANSRHSLQVLRCLAVGLWFSFPIIFVAVKAGLTSLYVEEWLWTLGDFMGKVMFSSSLLYGNFLTIEQRRLIAMRIVEESNRIQVIKELKDLVEQKERFMSSVSHELRTPLNGIIGLSDGLIIGSCGPLSESALKTVATIKTSGSRLLTLVNDILDAASMRLGKLVVKQEKVSVKRAVEDVLELCQPLAKRGVHLVNNVSESLPAALGDTGRIIQIFHNLIGNSCKFTHSGHIYISATSKGEEIEVSVSDSGIGIQEERFQKIFEAFEQVDMSTTRKYGGTGLGLNLVKQLVEAHNGTIWVNSKMGVGTTFTFTLKTWNSFNREKPVKSAEEVASDKDDASQSGEKVHFPRRVRSFVSDGGLPGSDNEGVAKASNLRKGGLAVSSGNLQALIDKHRVSAGSGALHSPRNADTSSSPWLGGENVFKSYNAKEVQLFGIESIKGSSSSPLRVLSVDDDPVNQMVVQNLLEPEGYEILQAMDGQEALDLLKSEDRLPDVILLDVMMPGMSGYDVCRKIQELYPLNCLPIIMVSAKSKEENIVEGLEAGSNDYLVKPFGRKEILARIKAHLRFRNAVYLMGQLSASSYLREQDALKVGSTAGDCAGVESLLLEDAKSIPFSLPNDLKTDVEHGKSPTMKMFEKATLVVASIVNLDKLADILTPSELVSLLTGLNRQVDKLLHDIEDAYVLPGSEGHIMVATGLSGSRDQVQDAVSFSSDLLSWLEDEGPQSLNPSGTDIRIQLSVGIHTCAAQGAVIGVNRPGLHLLGNLVYDSSRLVAICPPSCILVSSNVYGIIDEPAMFCKTDVLHGLGPTYLLKDGSWEAGAKIAPELLSRYNAEKPYGPVNSSARRLWPVQLAILMLMEYDPGLLIGLLNKSSRVRSLPPISIKLGQGAQARAGYFGSHTSDALLGTDPEIICGDDGDNDQSKGAPLALISQLQHEKDVLEKQLEEVSEECNRLQDLVDSLQSCMDEKQLAQTPHTSHCSAGDTEREGLSEATAHHATEGKGVDNDAAVVVGLSTILEVSESEHKSEPSAVHQQLQERVDELEEKLAIAEVVEQQLEAAEELLLTLQKEKLALAEELRSCHQLLASLQQHDSPSASGHHRIIEDSHLEFPKLSEGIASTSIFYLRPLSRSRSVGKASLGGSLPPSRHSSAVFSHSRSQHSQSLVVADTSYTLPLVDSRDDQTMSRMSSLLHDAGLSHLINRFSAEDITPEMLPYLDDEVLKDLGVSSMGARMKLKSLGSLVNDMGDQSEEL</sequence>
<evidence type="ECO:0000256" key="9">
    <source>
        <dbReference type="ARBA" id="ARBA00022989"/>
    </source>
</evidence>
<dbReference type="InterPro" id="IPR001660">
    <property type="entry name" value="SAM"/>
</dbReference>
<feature type="coiled-coil region" evidence="12">
    <location>
        <begin position="1077"/>
        <end position="1111"/>
    </location>
</feature>
<evidence type="ECO:0000256" key="2">
    <source>
        <dbReference type="ARBA" id="ARBA00004141"/>
    </source>
</evidence>
<keyword evidence="5 11" id="KW-0597">Phosphoprotein</keyword>
<dbReference type="Gene3D" id="1.10.150.50">
    <property type="entry name" value="Transcription Factor, Ets-1"/>
    <property type="match status" value="1"/>
</dbReference>
<dbReference type="InterPro" id="IPR005467">
    <property type="entry name" value="His_kinase_dom"/>
</dbReference>
<feature type="compositionally biased region" description="Basic and acidic residues" evidence="13">
    <location>
        <begin position="1130"/>
        <end position="1147"/>
    </location>
</feature>
<comment type="catalytic activity">
    <reaction evidence="1">
        <text>ATP + protein L-histidine = ADP + protein N-phospho-L-histidine.</text>
        <dbReference type="EC" id="2.7.13.3"/>
    </reaction>
</comment>
<feature type="domain" description="Guanylate cyclase" evidence="18">
    <location>
        <begin position="787"/>
        <end position="920"/>
    </location>
</feature>
<dbReference type="Gene3D" id="1.20.1070.10">
    <property type="entry name" value="Rhodopsin 7-helix transmembrane proteins"/>
    <property type="match status" value="1"/>
</dbReference>
<keyword evidence="12" id="KW-0175">Coiled coil</keyword>
<feature type="region of interest" description="Disordered" evidence="13">
    <location>
        <begin position="1281"/>
        <end position="1300"/>
    </location>
</feature>
<feature type="transmembrane region" description="Helical" evidence="14">
    <location>
        <begin position="26"/>
        <end position="43"/>
    </location>
</feature>
<protein>
    <recommendedName>
        <fullName evidence="4">histidine kinase</fullName>
        <ecNumber evidence="4">2.7.13.3</ecNumber>
    </recommendedName>
</protein>
<dbReference type="STRING" id="1157962.A0A250X121"/>
<organism evidence="19 20">
    <name type="scientific">Chlamydomonas eustigma</name>
    <dbReference type="NCBI Taxonomy" id="1157962"/>
    <lineage>
        <taxon>Eukaryota</taxon>
        <taxon>Viridiplantae</taxon>
        <taxon>Chlorophyta</taxon>
        <taxon>core chlorophytes</taxon>
        <taxon>Chlorophyceae</taxon>
        <taxon>CS clade</taxon>
        <taxon>Chlamydomonadales</taxon>
        <taxon>Chlamydomonadaceae</taxon>
        <taxon>Chlamydomonas</taxon>
    </lineage>
</organism>
<dbReference type="SUPFAM" id="SSF47384">
    <property type="entry name" value="Homodimeric domain of signal transducing histidine kinase"/>
    <property type="match status" value="1"/>
</dbReference>
<evidence type="ECO:0000256" key="5">
    <source>
        <dbReference type="ARBA" id="ARBA00022553"/>
    </source>
</evidence>
<dbReference type="PANTHER" id="PTHR43047">
    <property type="entry name" value="TWO-COMPONENT HISTIDINE PROTEIN KINASE"/>
    <property type="match status" value="1"/>
</dbReference>
<dbReference type="SMART" id="SM00044">
    <property type="entry name" value="CYCc"/>
    <property type="match status" value="1"/>
</dbReference>
<accession>A0A250X121</accession>
<dbReference type="Pfam" id="PF01036">
    <property type="entry name" value="Bac_rhodopsin"/>
    <property type="match status" value="1"/>
</dbReference>
<feature type="transmembrane region" description="Helical" evidence="14">
    <location>
        <begin position="115"/>
        <end position="135"/>
    </location>
</feature>
<feature type="transmembrane region" description="Helical" evidence="14">
    <location>
        <begin position="55"/>
        <end position="78"/>
    </location>
</feature>
<evidence type="ECO:0000256" key="12">
    <source>
        <dbReference type="SAM" id="Coils"/>
    </source>
</evidence>
<dbReference type="PROSITE" id="PS50105">
    <property type="entry name" value="SAM_DOMAIN"/>
    <property type="match status" value="1"/>
</dbReference>
<evidence type="ECO:0000256" key="6">
    <source>
        <dbReference type="ARBA" id="ARBA00022679"/>
    </source>
</evidence>
<evidence type="ECO:0000259" key="17">
    <source>
        <dbReference type="PROSITE" id="PS50110"/>
    </source>
</evidence>
<dbReference type="SMART" id="SM00448">
    <property type="entry name" value="REC"/>
    <property type="match status" value="1"/>
</dbReference>
<dbReference type="Gene3D" id="3.30.565.10">
    <property type="entry name" value="Histidine kinase-like ATPase, C-terminal domain"/>
    <property type="match status" value="1"/>
</dbReference>